<gene>
    <name evidence="3" type="ORF">WMO24_14180</name>
</gene>
<feature type="compositionally biased region" description="Polar residues" evidence="1">
    <location>
        <begin position="253"/>
        <end position="265"/>
    </location>
</feature>
<feature type="region of interest" description="Disordered" evidence="1">
    <location>
        <begin position="246"/>
        <end position="271"/>
    </location>
</feature>
<protein>
    <recommendedName>
        <fullName evidence="5">Ice-structuring protein</fullName>
    </recommendedName>
</protein>
<accession>A0ABV1GIK3</accession>
<organism evidence="3 4">
    <name type="scientific">Ruthenibacterium intestinale</name>
    <dbReference type="NCBI Taxonomy" id="3133163"/>
    <lineage>
        <taxon>Bacteria</taxon>
        <taxon>Bacillati</taxon>
        <taxon>Bacillota</taxon>
        <taxon>Clostridia</taxon>
        <taxon>Eubacteriales</taxon>
        <taxon>Oscillospiraceae</taxon>
        <taxon>Ruthenibacterium</taxon>
    </lineage>
</organism>
<keyword evidence="4" id="KW-1185">Reference proteome</keyword>
<dbReference type="RefSeq" id="WP_349217022.1">
    <property type="nucleotide sequence ID" value="NZ_JBBMFA010000111.1"/>
</dbReference>
<evidence type="ECO:0000256" key="2">
    <source>
        <dbReference type="SAM" id="Phobius"/>
    </source>
</evidence>
<evidence type="ECO:0000256" key="1">
    <source>
        <dbReference type="SAM" id="MobiDB-lite"/>
    </source>
</evidence>
<name>A0ABV1GIK3_9FIRM</name>
<keyword evidence="2" id="KW-1133">Transmembrane helix</keyword>
<proteinExistence type="predicted"/>
<evidence type="ECO:0000313" key="4">
    <source>
        <dbReference type="Proteomes" id="UP001477672"/>
    </source>
</evidence>
<sequence length="271" mass="29863">MATQPEGKELSALRRRRRLRQLLGAVVCVLVVIGLFSVVSGGIQLGAALFDDTEEKEAYELRLRNLVALDPTPFDSLDEANKNTLLNALIWSCIGDSSSYEHDETGAMYLPTIDIDKAAAELYGPDFKFTYETFEDHGMTFEYVAEKQAYLLPVTSAVNDYFPKVERIKREGDTKRVTVGYLSPFSAGGEFSSNMDITPTKYQDYIFTKIDGEYYLSAIVASEMKPETASSSSVAAESVVTAPQEVMDDLANSLPTDSSVAQSQLPEDPVE</sequence>
<feature type="transmembrane region" description="Helical" evidence="2">
    <location>
        <begin position="21"/>
        <end position="43"/>
    </location>
</feature>
<evidence type="ECO:0008006" key="5">
    <source>
        <dbReference type="Google" id="ProtNLM"/>
    </source>
</evidence>
<keyword evidence="2" id="KW-0812">Transmembrane</keyword>
<dbReference type="EMBL" id="JBBMFA010000111">
    <property type="protein sequence ID" value="MEQ2521566.1"/>
    <property type="molecule type" value="Genomic_DNA"/>
</dbReference>
<comment type="caution">
    <text evidence="3">The sequence shown here is derived from an EMBL/GenBank/DDBJ whole genome shotgun (WGS) entry which is preliminary data.</text>
</comment>
<reference evidence="3 4" key="1">
    <citation type="submission" date="2024-03" db="EMBL/GenBank/DDBJ databases">
        <title>Human intestinal bacterial collection.</title>
        <authorList>
            <person name="Pauvert C."/>
            <person name="Hitch T.C.A."/>
            <person name="Clavel T."/>
        </authorList>
    </citation>
    <scope>NUCLEOTIDE SEQUENCE [LARGE SCALE GENOMIC DNA]</scope>
    <source>
        <strain evidence="3 4">CLA-JM-H11</strain>
    </source>
</reference>
<evidence type="ECO:0000313" key="3">
    <source>
        <dbReference type="EMBL" id="MEQ2521566.1"/>
    </source>
</evidence>
<keyword evidence="2" id="KW-0472">Membrane</keyword>
<dbReference type="Proteomes" id="UP001477672">
    <property type="component" value="Unassembled WGS sequence"/>
</dbReference>